<name>A0A364NMW0_9GAMM</name>
<accession>A0A364NMW0</accession>
<evidence type="ECO:0000313" key="1">
    <source>
        <dbReference type="EMBL" id="RAU18235.1"/>
    </source>
</evidence>
<comment type="caution">
    <text evidence="1">The sequence shown here is derived from an EMBL/GenBank/DDBJ whole genome shotgun (WGS) entry which is preliminary data.</text>
</comment>
<dbReference type="EMBL" id="QKRX01000005">
    <property type="protein sequence ID" value="RAU18235.1"/>
    <property type="molecule type" value="Genomic_DNA"/>
</dbReference>
<dbReference type="RefSeq" id="WP_112158877.1">
    <property type="nucleotide sequence ID" value="NZ_QKRX01000005.1"/>
</dbReference>
<dbReference type="AlphaFoldDB" id="A0A364NMW0"/>
<reference evidence="1 2" key="1">
    <citation type="submission" date="2018-06" db="EMBL/GenBank/DDBJ databases">
        <title>Nitrincola tibetense sp. nov., isolated from Lake XuguoCo on Tibetan Plateau.</title>
        <authorList>
            <person name="Xing P."/>
        </authorList>
    </citation>
    <scope>NUCLEOTIDE SEQUENCE [LARGE SCALE GENOMIC DNA]</scope>
    <source>
        <strain evidence="2">xg18</strain>
    </source>
</reference>
<protein>
    <submittedName>
        <fullName evidence="1">Uncharacterized protein</fullName>
    </submittedName>
</protein>
<evidence type="ECO:0000313" key="2">
    <source>
        <dbReference type="Proteomes" id="UP000250744"/>
    </source>
</evidence>
<keyword evidence="2" id="KW-1185">Reference proteome</keyword>
<sequence>MNSSRLTERYALEHEAPLACDHELIKELKYTYEIDRRGQNGKFEFKRDLTFKSLSAAMSIAAIDDFPEDYDWFRNIWHPLKWTIIDDAMIHESQSFWLYCANWNWNLDLYILLQFPRCSRKERYLLYLLGRTDLLP</sequence>
<proteinExistence type="predicted"/>
<gene>
    <name evidence="1" type="ORF">DN062_08345</name>
</gene>
<dbReference type="Proteomes" id="UP000250744">
    <property type="component" value="Unassembled WGS sequence"/>
</dbReference>
<organism evidence="1 2">
    <name type="scientific">Nitrincola tibetensis</name>
    <dbReference type="NCBI Taxonomy" id="2219697"/>
    <lineage>
        <taxon>Bacteria</taxon>
        <taxon>Pseudomonadati</taxon>
        <taxon>Pseudomonadota</taxon>
        <taxon>Gammaproteobacteria</taxon>
        <taxon>Oceanospirillales</taxon>
        <taxon>Oceanospirillaceae</taxon>
        <taxon>Nitrincola</taxon>
    </lineage>
</organism>